<reference evidence="3 4" key="1">
    <citation type="submission" date="2021-01" db="EMBL/GenBank/DDBJ databases">
        <title>Actinoplanes sp. nov. LDG1-06 isolated from lichen.</title>
        <authorList>
            <person name="Saeng-In P."/>
            <person name="Phongsopitanun W."/>
            <person name="Kanchanasin P."/>
            <person name="Yuki M."/>
            <person name="Kudo T."/>
            <person name="Ohkuma M."/>
            <person name="Tanasupawat S."/>
        </authorList>
    </citation>
    <scope>NUCLEOTIDE SEQUENCE [LARGE SCALE GENOMIC DNA]</scope>
    <source>
        <strain evidence="3 4">LDG1-06</strain>
    </source>
</reference>
<dbReference type="InterPro" id="IPR000415">
    <property type="entry name" value="Nitroreductase-like"/>
</dbReference>
<dbReference type="PANTHER" id="PTHR23026:SF123">
    <property type="entry name" value="NAD(P)H NITROREDUCTASE RV3131-RELATED"/>
    <property type="match status" value="1"/>
</dbReference>
<feature type="region of interest" description="Disordered" evidence="1">
    <location>
        <begin position="171"/>
        <end position="207"/>
    </location>
</feature>
<evidence type="ECO:0000313" key="3">
    <source>
        <dbReference type="EMBL" id="MBM2616363.1"/>
    </source>
</evidence>
<comment type="caution">
    <text evidence="3">The sequence shown here is derived from an EMBL/GenBank/DDBJ whole genome shotgun (WGS) entry which is preliminary data.</text>
</comment>
<feature type="domain" description="Nitroreductase" evidence="2">
    <location>
        <begin position="121"/>
        <end position="304"/>
    </location>
</feature>
<dbReference type="RefSeq" id="WP_203376261.1">
    <property type="nucleotide sequence ID" value="NZ_JAENHP010000003.1"/>
</dbReference>
<organism evidence="3 4">
    <name type="scientific">Paractinoplanes ovalisporus</name>
    <dbReference type="NCBI Taxonomy" id="2810368"/>
    <lineage>
        <taxon>Bacteria</taxon>
        <taxon>Bacillati</taxon>
        <taxon>Actinomycetota</taxon>
        <taxon>Actinomycetes</taxon>
        <taxon>Micromonosporales</taxon>
        <taxon>Micromonosporaceae</taxon>
        <taxon>Paractinoplanes</taxon>
    </lineage>
</organism>
<evidence type="ECO:0000256" key="1">
    <source>
        <dbReference type="SAM" id="MobiDB-lite"/>
    </source>
</evidence>
<keyword evidence="4" id="KW-1185">Reference proteome</keyword>
<dbReference type="Gene3D" id="3.40.109.10">
    <property type="entry name" value="NADH Oxidase"/>
    <property type="match status" value="1"/>
</dbReference>
<dbReference type="InterPro" id="IPR029479">
    <property type="entry name" value="Nitroreductase"/>
</dbReference>
<sequence length="331" mass="36695">MTTVISPPTREVLSDCVRTATAAPSLHNSQPWQFRIRGPRLEVYADPARRLPVLDPDGREQLISVGAALFTLRLAIRRAGHRSDFELFPDPDRPDLVARVIATCPSPVTPAIEALAAAVPHRHTNRYPFARSEVPAAVLDRLREAAGREGARLAGTAPAGRDALLRLARQADRQVQERPGYREERTRWSPPGPRPDGVPRGATGPADAWETLPIRDFRESEAMWTAPSDHFEPNPTILILATGADQRSDWVRAGQALQRVLLTATWHGLATMPISQPIEVPSVRRLLIDPASGLTVQMLLRIGYGRTVGRTPRRPLTDVLLPTGRRTYRRR</sequence>
<dbReference type="Pfam" id="PF00881">
    <property type="entry name" value="Nitroreductase"/>
    <property type="match status" value="1"/>
</dbReference>
<evidence type="ECO:0000313" key="4">
    <source>
        <dbReference type="Proteomes" id="UP000632138"/>
    </source>
</evidence>
<protein>
    <submittedName>
        <fullName evidence="3">Nitroreductase family protein</fullName>
    </submittedName>
</protein>
<gene>
    <name evidence="3" type="ORF">JIG36_12425</name>
</gene>
<dbReference type="Proteomes" id="UP000632138">
    <property type="component" value="Unassembled WGS sequence"/>
</dbReference>
<dbReference type="NCBIfam" id="NF047509">
    <property type="entry name" value="Rv3131_FMN_oxido"/>
    <property type="match status" value="1"/>
</dbReference>
<dbReference type="PANTHER" id="PTHR23026">
    <property type="entry name" value="NADPH NITROREDUCTASE"/>
    <property type="match status" value="1"/>
</dbReference>
<proteinExistence type="predicted"/>
<dbReference type="EMBL" id="JAENHP010000003">
    <property type="protein sequence ID" value="MBM2616363.1"/>
    <property type="molecule type" value="Genomic_DNA"/>
</dbReference>
<feature type="compositionally biased region" description="Basic and acidic residues" evidence="1">
    <location>
        <begin position="171"/>
        <end position="187"/>
    </location>
</feature>
<evidence type="ECO:0000259" key="2">
    <source>
        <dbReference type="Pfam" id="PF00881"/>
    </source>
</evidence>
<dbReference type="InterPro" id="IPR050627">
    <property type="entry name" value="Nitroreductase/BluB"/>
</dbReference>
<name>A0ABS2A958_9ACTN</name>
<dbReference type="SUPFAM" id="SSF55469">
    <property type="entry name" value="FMN-dependent nitroreductase-like"/>
    <property type="match status" value="2"/>
</dbReference>
<accession>A0ABS2A958</accession>